<dbReference type="PANTHER" id="PTHR33169:SF25">
    <property type="entry name" value="DNA-BINDING PROTEIN YIZB-RELATED"/>
    <property type="match status" value="1"/>
</dbReference>
<name>R2SDR1_9ENTE</name>
<dbReference type="PATRIC" id="fig|1158607.3.peg.2337"/>
<evidence type="ECO:0000313" key="3">
    <source>
        <dbReference type="Proteomes" id="UP000013782"/>
    </source>
</evidence>
<dbReference type="HOGENOM" id="CLU_063440_3_1_9"/>
<dbReference type="InterPro" id="IPR036388">
    <property type="entry name" value="WH-like_DNA-bd_sf"/>
</dbReference>
<feature type="domain" description="Transcription regulator PadR N-terminal" evidence="1">
    <location>
        <begin position="18"/>
        <end position="88"/>
    </location>
</feature>
<evidence type="ECO:0000259" key="1">
    <source>
        <dbReference type="Pfam" id="PF03551"/>
    </source>
</evidence>
<dbReference type="OrthoDB" id="9791785at2"/>
<dbReference type="SUPFAM" id="SSF46785">
    <property type="entry name" value="Winged helix' DNA-binding domain"/>
    <property type="match status" value="1"/>
</dbReference>
<dbReference type="STRING" id="160454.RV10_GL001391"/>
<dbReference type="InterPro" id="IPR005149">
    <property type="entry name" value="Tscrpt_reg_PadR_N"/>
</dbReference>
<dbReference type="Proteomes" id="UP000013782">
    <property type="component" value="Unassembled WGS sequence"/>
</dbReference>
<dbReference type="PANTHER" id="PTHR33169">
    <property type="entry name" value="PADR-FAMILY TRANSCRIPTIONAL REGULATOR"/>
    <property type="match status" value="1"/>
</dbReference>
<dbReference type="eggNOG" id="COG1695">
    <property type="taxonomic scope" value="Bacteria"/>
</dbReference>
<proteinExistence type="predicted"/>
<dbReference type="AlphaFoldDB" id="R2SDR1"/>
<evidence type="ECO:0000313" key="2">
    <source>
        <dbReference type="EMBL" id="EOH93665.1"/>
    </source>
</evidence>
<gene>
    <name evidence="2" type="ORF">UAU_02361</name>
</gene>
<dbReference type="RefSeq" id="WP_010757351.1">
    <property type="nucleotide sequence ID" value="NZ_ASWD01000001.1"/>
</dbReference>
<organism evidence="2 3">
    <name type="scientific">Enterococcus pallens ATCC BAA-351</name>
    <dbReference type="NCBI Taxonomy" id="1158607"/>
    <lineage>
        <taxon>Bacteria</taxon>
        <taxon>Bacillati</taxon>
        <taxon>Bacillota</taxon>
        <taxon>Bacilli</taxon>
        <taxon>Lactobacillales</taxon>
        <taxon>Enterococcaceae</taxon>
        <taxon>Enterococcus</taxon>
    </lineage>
</organism>
<dbReference type="EMBL" id="AJAQ01000016">
    <property type="protein sequence ID" value="EOH93665.1"/>
    <property type="molecule type" value="Genomic_DNA"/>
</dbReference>
<dbReference type="InterPro" id="IPR052509">
    <property type="entry name" value="Metal_resp_DNA-bind_regulator"/>
</dbReference>
<protein>
    <recommendedName>
        <fullName evidence="1">Transcription regulator PadR N-terminal domain-containing protein</fullName>
    </recommendedName>
</protein>
<comment type="caution">
    <text evidence="2">The sequence shown here is derived from an EMBL/GenBank/DDBJ whole genome shotgun (WGS) entry which is preliminary data.</text>
</comment>
<keyword evidence="3" id="KW-1185">Reference proteome</keyword>
<dbReference type="Gene3D" id="1.10.10.10">
    <property type="entry name" value="Winged helix-like DNA-binding domain superfamily/Winged helix DNA-binding domain"/>
    <property type="match status" value="1"/>
</dbReference>
<accession>R2SDR1</accession>
<dbReference type="InterPro" id="IPR036390">
    <property type="entry name" value="WH_DNA-bd_sf"/>
</dbReference>
<sequence>MSDKIDSQMLKGVLTGSILLLLSKEELYGYGLSKSLDSFGFTNISKGTIYPLLLSLEKKNLIKGSMRASENGPKRKYYAITEEGTAEKEKFLAQWSDLKNNMERIIEGVEGND</sequence>
<dbReference type="Pfam" id="PF03551">
    <property type="entry name" value="PadR"/>
    <property type="match status" value="1"/>
</dbReference>
<reference evidence="2 3" key="1">
    <citation type="submission" date="2013-02" db="EMBL/GenBank/DDBJ databases">
        <title>The Genome Sequence of Enterococcus pallens BAA-351.</title>
        <authorList>
            <consortium name="The Broad Institute Genome Sequencing Platform"/>
            <consortium name="The Broad Institute Genome Sequencing Center for Infectious Disease"/>
            <person name="Earl A.M."/>
            <person name="Gilmore M.S."/>
            <person name="Lebreton F."/>
            <person name="Walker B."/>
            <person name="Young S.K."/>
            <person name="Zeng Q."/>
            <person name="Gargeya S."/>
            <person name="Fitzgerald M."/>
            <person name="Haas B."/>
            <person name="Abouelleil A."/>
            <person name="Alvarado L."/>
            <person name="Arachchi H.M."/>
            <person name="Berlin A.M."/>
            <person name="Chapman S.B."/>
            <person name="Dewar J."/>
            <person name="Goldberg J."/>
            <person name="Griggs A."/>
            <person name="Gujja S."/>
            <person name="Hansen M."/>
            <person name="Howarth C."/>
            <person name="Imamovic A."/>
            <person name="Larimer J."/>
            <person name="McCowan C."/>
            <person name="Murphy C."/>
            <person name="Neiman D."/>
            <person name="Pearson M."/>
            <person name="Priest M."/>
            <person name="Roberts A."/>
            <person name="Saif S."/>
            <person name="Shea T."/>
            <person name="Sisk P."/>
            <person name="Sykes S."/>
            <person name="Wortman J."/>
            <person name="Nusbaum C."/>
            <person name="Birren B."/>
        </authorList>
    </citation>
    <scope>NUCLEOTIDE SEQUENCE [LARGE SCALE GENOMIC DNA]</scope>
    <source>
        <strain evidence="2 3">ATCC BAA-351</strain>
    </source>
</reference>